<evidence type="ECO:0000259" key="1">
    <source>
        <dbReference type="PROSITE" id="PS51186"/>
    </source>
</evidence>
<dbReference type="AlphaFoldDB" id="A0A9D0ZH79"/>
<evidence type="ECO:0000313" key="3">
    <source>
        <dbReference type="Proteomes" id="UP000824262"/>
    </source>
</evidence>
<dbReference type="Proteomes" id="UP000824262">
    <property type="component" value="Unassembled WGS sequence"/>
</dbReference>
<reference evidence="2" key="1">
    <citation type="submission" date="2020-10" db="EMBL/GenBank/DDBJ databases">
        <authorList>
            <person name="Gilroy R."/>
        </authorList>
    </citation>
    <scope>NUCLEOTIDE SEQUENCE</scope>
    <source>
        <strain evidence="2">ChiBcolR7-354</strain>
    </source>
</reference>
<sequence length="163" mass="18904">MPIDGIVQPELIGIDAELRLRRFDGRFDFALGWYQDAETLYLVDGKREPYTMERLEGMYRYLDKRGELYFIELLRDGEFAPIGDVTFSRGDLPIVIGEHGLRGKGIGRRVISALCGRAREFGWSELCVEEIYDWNTASKRCFESVGFRPYKKTERGSAYRIEL</sequence>
<dbReference type="InterPro" id="IPR000182">
    <property type="entry name" value="GNAT_dom"/>
</dbReference>
<accession>A0A9D0ZH79</accession>
<gene>
    <name evidence="2" type="ORF">IAB77_09015</name>
</gene>
<dbReference type="PROSITE" id="PS51186">
    <property type="entry name" value="GNAT"/>
    <property type="match status" value="1"/>
</dbReference>
<dbReference type="GO" id="GO:0016747">
    <property type="term" value="F:acyltransferase activity, transferring groups other than amino-acyl groups"/>
    <property type="evidence" value="ECO:0007669"/>
    <property type="project" value="InterPro"/>
</dbReference>
<dbReference type="InterPro" id="IPR016181">
    <property type="entry name" value="Acyl_CoA_acyltransferase"/>
</dbReference>
<dbReference type="SUPFAM" id="SSF55729">
    <property type="entry name" value="Acyl-CoA N-acyltransferases (Nat)"/>
    <property type="match status" value="1"/>
</dbReference>
<name>A0A9D0ZH79_9FIRM</name>
<protein>
    <submittedName>
        <fullName evidence="2">GNAT family N-acetyltransferase</fullName>
    </submittedName>
</protein>
<proteinExistence type="predicted"/>
<evidence type="ECO:0000313" key="2">
    <source>
        <dbReference type="EMBL" id="HIQ79381.1"/>
    </source>
</evidence>
<feature type="domain" description="N-acetyltransferase" evidence="1">
    <location>
        <begin position="18"/>
        <end position="163"/>
    </location>
</feature>
<dbReference type="Pfam" id="PF13302">
    <property type="entry name" value="Acetyltransf_3"/>
    <property type="match status" value="1"/>
</dbReference>
<dbReference type="Gene3D" id="3.40.630.30">
    <property type="match status" value="1"/>
</dbReference>
<organism evidence="2 3">
    <name type="scientific">Candidatus Scatomorpha intestinavium</name>
    <dbReference type="NCBI Taxonomy" id="2840922"/>
    <lineage>
        <taxon>Bacteria</taxon>
        <taxon>Bacillati</taxon>
        <taxon>Bacillota</taxon>
        <taxon>Clostridia</taxon>
        <taxon>Eubacteriales</taxon>
        <taxon>Candidatus Scatomorpha</taxon>
    </lineage>
</organism>
<dbReference type="EMBL" id="DVGA01000100">
    <property type="protein sequence ID" value="HIQ79381.1"/>
    <property type="molecule type" value="Genomic_DNA"/>
</dbReference>
<comment type="caution">
    <text evidence="2">The sequence shown here is derived from an EMBL/GenBank/DDBJ whole genome shotgun (WGS) entry which is preliminary data.</text>
</comment>
<reference evidence="2" key="2">
    <citation type="journal article" date="2021" name="PeerJ">
        <title>Extensive microbial diversity within the chicken gut microbiome revealed by metagenomics and culture.</title>
        <authorList>
            <person name="Gilroy R."/>
            <person name="Ravi A."/>
            <person name="Getino M."/>
            <person name="Pursley I."/>
            <person name="Horton D.L."/>
            <person name="Alikhan N.F."/>
            <person name="Baker D."/>
            <person name="Gharbi K."/>
            <person name="Hall N."/>
            <person name="Watson M."/>
            <person name="Adriaenssens E.M."/>
            <person name="Foster-Nyarko E."/>
            <person name="Jarju S."/>
            <person name="Secka A."/>
            <person name="Antonio M."/>
            <person name="Oren A."/>
            <person name="Chaudhuri R.R."/>
            <person name="La Ragione R."/>
            <person name="Hildebrand F."/>
            <person name="Pallen M.J."/>
        </authorList>
    </citation>
    <scope>NUCLEOTIDE SEQUENCE</scope>
    <source>
        <strain evidence="2">ChiBcolR7-354</strain>
    </source>
</reference>